<proteinExistence type="predicted"/>
<name>A0A0E2B0R0_BACFG</name>
<dbReference type="EMBL" id="AGXN01000012">
    <property type="protein sequence ID" value="EIY96121.1"/>
    <property type="molecule type" value="Genomic_DNA"/>
</dbReference>
<gene>
    <name evidence="1" type="ORF">HMPREF1056_02009</name>
</gene>
<dbReference type="HOGENOM" id="CLU_219957_2_0_10"/>
<accession>A0A0E2B0R0</accession>
<dbReference type="Proteomes" id="UP000003879">
    <property type="component" value="Unassembled WGS sequence"/>
</dbReference>
<dbReference type="PATRIC" id="fig|997883.3.peg.2105"/>
<dbReference type="AlphaFoldDB" id="A0A0E2B0R0"/>
<reference evidence="1 2" key="1">
    <citation type="submission" date="2012-02" db="EMBL/GenBank/DDBJ databases">
        <title>The Genome Sequence of Bacteroides fragilis CL07T12C05.</title>
        <authorList>
            <consortium name="The Broad Institute Genome Sequencing Platform"/>
            <person name="Earl A."/>
            <person name="Ward D."/>
            <person name="Feldgarden M."/>
            <person name="Gevers D."/>
            <person name="Zitomersky N.L."/>
            <person name="Coyne M.J."/>
            <person name="Comstock L.E."/>
            <person name="Young S.K."/>
            <person name="Zeng Q."/>
            <person name="Gargeya S."/>
            <person name="Fitzgerald M."/>
            <person name="Haas B."/>
            <person name="Abouelleil A."/>
            <person name="Alvarado L."/>
            <person name="Arachchi H.M."/>
            <person name="Berlin A."/>
            <person name="Chapman S.B."/>
            <person name="Gearin G."/>
            <person name="Goldberg J."/>
            <person name="Griggs A."/>
            <person name="Gujja S."/>
            <person name="Hansen M."/>
            <person name="Heiman D."/>
            <person name="Howarth C."/>
            <person name="Larimer J."/>
            <person name="Lui A."/>
            <person name="MacDonald P.J.P."/>
            <person name="McCowen C."/>
            <person name="Montmayeur A."/>
            <person name="Murphy C."/>
            <person name="Neiman D."/>
            <person name="Pearson M."/>
            <person name="Priest M."/>
            <person name="Roberts A."/>
            <person name="Saif S."/>
            <person name="Shea T."/>
            <person name="Sisk P."/>
            <person name="Stolte C."/>
            <person name="Sykes S."/>
            <person name="Wortman J."/>
            <person name="Nusbaum C."/>
            <person name="Birren B."/>
        </authorList>
    </citation>
    <scope>NUCLEOTIDE SEQUENCE [LARGE SCALE GENOMIC DNA]</scope>
    <source>
        <strain evidence="1 2">CL07T12C05</strain>
    </source>
</reference>
<evidence type="ECO:0000313" key="1">
    <source>
        <dbReference type="EMBL" id="EIY96121.1"/>
    </source>
</evidence>
<organism evidence="1 2">
    <name type="scientific">Bacteroides fragilis CL07T12C05</name>
    <dbReference type="NCBI Taxonomy" id="997883"/>
    <lineage>
        <taxon>Bacteria</taxon>
        <taxon>Pseudomonadati</taxon>
        <taxon>Bacteroidota</taxon>
        <taxon>Bacteroidia</taxon>
        <taxon>Bacteroidales</taxon>
        <taxon>Bacteroidaceae</taxon>
        <taxon>Bacteroides</taxon>
    </lineage>
</organism>
<comment type="caution">
    <text evidence="1">The sequence shown here is derived from an EMBL/GenBank/DDBJ whole genome shotgun (WGS) entry which is preliminary data.</text>
</comment>
<sequence>MMNVLISYLSFLTVFWGYHLLTLKNVPTDTGLWGEEVE</sequence>
<evidence type="ECO:0000313" key="2">
    <source>
        <dbReference type="Proteomes" id="UP000003879"/>
    </source>
</evidence>
<protein>
    <submittedName>
        <fullName evidence="1">Uncharacterized protein</fullName>
    </submittedName>
</protein>